<dbReference type="Proteomes" id="UP000184225">
    <property type="component" value="Unassembled WGS sequence"/>
</dbReference>
<keyword evidence="3" id="KW-1185">Reference proteome</keyword>
<dbReference type="RefSeq" id="WP_073149153.1">
    <property type="nucleotide sequence ID" value="NZ_FQYY01000003.1"/>
</dbReference>
<reference evidence="2 3" key="1">
    <citation type="submission" date="2016-11" db="EMBL/GenBank/DDBJ databases">
        <authorList>
            <person name="Jaros S."/>
            <person name="Januszkiewicz K."/>
            <person name="Wedrychowicz H."/>
        </authorList>
    </citation>
    <scope>NUCLEOTIDE SEQUENCE [LARGE SCALE GENOMIC DNA]</scope>
    <source>
        <strain evidence="2 3">DSM 21425</strain>
    </source>
</reference>
<accession>A0A1M6CXQ5</accession>
<name>A0A1M6CXQ5_9FLAO</name>
<dbReference type="OrthoDB" id="9762792at2"/>
<dbReference type="AlphaFoldDB" id="A0A1M6CXQ5"/>
<dbReference type="InterPro" id="IPR011604">
    <property type="entry name" value="PDDEXK-like_dom_sf"/>
</dbReference>
<dbReference type="Gene3D" id="3.90.320.10">
    <property type="match status" value="1"/>
</dbReference>
<dbReference type="InterPro" id="IPR027417">
    <property type="entry name" value="P-loop_NTPase"/>
</dbReference>
<dbReference type="SUPFAM" id="SSF52980">
    <property type="entry name" value="Restriction endonuclease-like"/>
    <property type="match status" value="1"/>
</dbReference>
<feature type="domain" description="PD-(D/E)XK endonuclease-like" evidence="1">
    <location>
        <begin position="638"/>
        <end position="900"/>
    </location>
</feature>
<dbReference type="Pfam" id="PF12705">
    <property type="entry name" value="PDDEXK_1"/>
    <property type="match status" value="1"/>
</dbReference>
<dbReference type="SUPFAM" id="SSF52540">
    <property type="entry name" value="P-loop containing nucleoside triphosphate hydrolases"/>
    <property type="match status" value="1"/>
</dbReference>
<dbReference type="InterPro" id="IPR011335">
    <property type="entry name" value="Restrct_endonuc-II-like"/>
</dbReference>
<gene>
    <name evidence="2" type="ORF">SAMN04488096_103212</name>
</gene>
<organism evidence="2 3">
    <name type="scientific">Mesonia phycicola</name>
    <dbReference type="NCBI Taxonomy" id="579105"/>
    <lineage>
        <taxon>Bacteria</taxon>
        <taxon>Pseudomonadati</taxon>
        <taxon>Bacteroidota</taxon>
        <taxon>Flavobacteriia</taxon>
        <taxon>Flavobacteriales</taxon>
        <taxon>Flavobacteriaceae</taxon>
        <taxon>Mesonia</taxon>
    </lineage>
</organism>
<evidence type="ECO:0000313" key="3">
    <source>
        <dbReference type="Proteomes" id="UP000184225"/>
    </source>
</evidence>
<protein>
    <submittedName>
        <fullName evidence="2">PD-(D/E)XK nuclease superfamily protein</fullName>
    </submittedName>
</protein>
<dbReference type="EMBL" id="FQYY01000003">
    <property type="protein sequence ID" value="SHI65812.1"/>
    <property type="molecule type" value="Genomic_DNA"/>
</dbReference>
<dbReference type="STRING" id="579105.SAMN04488096_103212"/>
<proteinExistence type="predicted"/>
<dbReference type="InterPro" id="IPR038726">
    <property type="entry name" value="PDDEXK_AddAB-type"/>
</dbReference>
<sequence length="902" mass="105397">MKTFIEETVEKLLERKNFDLTKTTFILPSKRAGSYLKNVLKSNVKKSIFSPEVLSTEEFIEKISSLKPIDNTQSLFKFYNTYKKLTPKKDQEEFDIFYGWAQTLVYDFNEIDRYLIDVNHFFSYLSRIQDINHWALSNPQTDLIKNYLAFWNNIPNYYRDFKEQLIEDQEAYQGLMYRVASEKIEEYIQKNNHQFILIGFNALNNAEQQIFQYILEKGKGEIFWDTDAYFYNDKQHEASLFLRNYADNWSYYKQQNGFKNLPTYYTEDKNVQIYGIPKNIGQAKQTAQILSTIPVEQLSKTAIILNDEGLLNPLLNSLPQTIEKVNITMGLPLKDTPLAALFEIIFELQQLPTEQYYYKPIIEILNHPFVLNKLGEVSKELQLQIHQENLVYLTKEQILSLSTQETKKLLSPILIKHEQPVALLKALVVFTQSLRYQNSTEKPLETEYLYHFHKLFIKILNLVETNSPITTIKSLHRIYKDSLATESLDFSGSPFDGLQLMGMLETRVLDFENIIISSVNEGVLPAGKSSNSFIPFDLKKEYGLPTYKEKDAIYTYHFYRLLQRAKNIHILYNTEPSGLNSGEKSRFITQLEIESPKNNRPNTQFLNPFVPPRKRELKKIQKSPEVIEKLKKLAQHGFSPSALTSYIRNPLDFYKNYVLNIKDTEEVEETVAANTLGTVVHDTLEKFYKPFENKEITKNDLLIMKKNIVSQVQLEFKNTYKQAPINKGKNLIIYEIAKRYISNFLNKELAELEQHTISIKEVENKLKCKIDISELDFDVFIGGKVDRVDYIDEKLRIIDYKTGKVEKSDLKINDWNLLTTDYKYAKAFQVLCYAKMIFTSNNFTDAEAGIISFKNLNAGFLPFINEKSNNINNEVLEKFEKELIKLILEIFNPEIPFEEKEV</sequence>
<evidence type="ECO:0000259" key="1">
    <source>
        <dbReference type="Pfam" id="PF12705"/>
    </source>
</evidence>
<evidence type="ECO:0000313" key="2">
    <source>
        <dbReference type="EMBL" id="SHI65812.1"/>
    </source>
</evidence>